<proteinExistence type="predicted"/>
<accession>A0ABP0H6U6</accession>
<feature type="region of interest" description="Disordered" evidence="1">
    <location>
        <begin position="60"/>
        <end position="153"/>
    </location>
</feature>
<reference evidence="2 3" key="1">
    <citation type="submission" date="2024-02" db="EMBL/GenBank/DDBJ databases">
        <authorList>
            <person name="Chen Y."/>
            <person name="Shah S."/>
            <person name="Dougan E. K."/>
            <person name="Thang M."/>
            <person name="Chan C."/>
        </authorList>
    </citation>
    <scope>NUCLEOTIDE SEQUENCE [LARGE SCALE GENOMIC DNA]</scope>
</reference>
<feature type="compositionally biased region" description="Basic and acidic residues" evidence="1">
    <location>
        <begin position="672"/>
        <end position="683"/>
    </location>
</feature>
<protein>
    <submittedName>
        <fullName evidence="2">Uncharacterized protein</fullName>
    </submittedName>
</protein>
<keyword evidence="3" id="KW-1185">Reference proteome</keyword>
<organism evidence="2 3">
    <name type="scientific">Durusdinium trenchii</name>
    <dbReference type="NCBI Taxonomy" id="1381693"/>
    <lineage>
        <taxon>Eukaryota</taxon>
        <taxon>Sar</taxon>
        <taxon>Alveolata</taxon>
        <taxon>Dinophyceae</taxon>
        <taxon>Suessiales</taxon>
        <taxon>Symbiodiniaceae</taxon>
        <taxon>Durusdinium</taxon>
    </lineage>
</organism>
<sequence length="699" mass="75848">MEGLLQDLLVDRPTALVNHLVDLGVQTCEDVQGLWQSGGGIAGRASQRQKLKEICIHRQSAISTSAPSRPEASPPPVAAQNEQLGDLGTELPAPPPVESSPDLPEDASTARGSADVRELPVHVDTGPEPEPEAPDNESASPGGHLGTLGPWPVRSPERVRKERIAGAMLFLTLGCFYSAFLAKLICLSTRQICSALTKHLLYRESVFQYWLVCLSLLKLRCMWYVGRKVRNRLMHSVNGNGGAKGKGKGRGKPVSTAVPVTGSPSIEVASSSSTPMDPQLDVRQQVLLALPDAARLRAQSTLIESEWSVPVVPWQSLGKGDGIAVVPKQFLAEVIRKIGFSGRSIAAVLTQDPDSLGLLGYDRQFLRLNLSTMGPGGDRVITSVKRYVVQLGWGKAVEQVMQGEEVSMIFTMARFTCKMPEALGWPSGPLPAALIVAELAHFLPEEAVDDVQSRHNNTATFMVHSDYTDTLLRASGRRSIFFKESKPTKELLLLWLEDGTSLEEAIKMADHQDAYGVARKGNSAKPKYAIRFMCAERLKEFAESYSLIDVTALGRWKIYGIDTTVGAYGLLAWLTQRGFQDVEILYVSDGSGVWLASRPGKLDSGYFMQNGTKRQFHIKAVNDVAKDQAKAQNSSSASASKPNAPKQSDRMTRQKAFVASLPGAAANAASSPKKDPSKRKEPPKTGMTPDAKKGEESLL</sequence>
<evidence type="ECO:0000256" key="1">
    <source>
        <dbReference type="SAM" id="MobiDB-lite"/>
    </source>
</evidence>
<feature type="compositionally biased region" description="Low complexity" evidence="1">
    <location>
        <begin position="630"/>
        <end position="646"/>
    </location>
</feature>
<evidence type="ECO:0000313" key="2">
    <source>
        <dbReference type="EMBL" id="CAK8985682.1"/>
    </source>
</evidence>
<feature type="region of interest" description="Disordered" evidence="1">
    <location>
        <begin position="627"/>
        <end position="699"/>
    </location>
</feature>
<gene>
    <name evidence="2" type="ORF">CCMP2556_LOCUS225</name>
</gene>
<evidence type="ECO:0000313" key="3">
    <source>
        <dbReference type="Proteomes" id="UP001642484"/>
    </source>
</evidence>
<feature type="compositionally biased region" description="Basic and acidic residues" evidence="1">
    <location>
        <begin position="690"/>
        <end position="699"/>
    </location>
</feature>
<dbReference type="EMBL" id="CAXAMN010000002">
    <property type="protein sequence ID" value="CAK8985682.1"/>
    <property type="molecule type" value="Genomic_DNA"/>
</dbReference>
<name>A0ABP0H6U6_9DINO</name>
<comment type="caution">
    <text evidence="2">The sequence shown here is derived from an EMBL/GenBank/DDBJ whole genome shotgun (WGS) entry which is preliminary data.</text>
</comment>
<feature type="compositionally biased region" description="Low complexity" evidence="1">
    <location>
        <begin position="659"/>
        <end position="671"/>
    </location>
</feature>
<dbReference type="Proteomes" id="UP001642484">
    <property type="component" value="Unassembled WGS sequence"/>
</dbReference>
<feature type="region of interest" description="Disordered" evidence="1">
    <location>
        <begin position="238"/>
        <end position="257"/>
    </location>
</feature>